<dbReference type="GO" id="GO:0003700">
    <property type="term" value="F:DNA-binding transcription factor activity"/>
    <property type="evidence" value="ECO:0007669"/>
    <property type="project" value="InterPro"/>
</dbReference>
<dbReference type="GO" id="GO:0005634">
    <property type="term" value="C:nucleus"/>
    <property type="evidence" value="ECO:0007669"/>
    <property type="project" value="UniProtKB-SubCell"/>
</dbReference>
<dbReference type="Proteomes" id="UP001415857">
    <property type="component" value="Unassembled WGS sequence"/>
</dbReference>
<dbReference type="InterPro" id="IPR044273">
    <property type="entry name" value="PIF3-like"/>
</dbReference>
<feature type="compositionally biased region" description="Polar residues" evidence="5">
    <location>
        <begin position="325"/>
        <end position="335"/>
    </location>
</feature>
<organism evidence="6 7">
    <name type="scientific">Liquidambar formosana</name>
    <name type="common">Formosan gum</name>
    <dbReference type="NCBI Taxonomy" id="63359"/>
    <lineage>
        <taxon>Eukaryota</taxon>
        <taxon>Viridiplantae</taxon>
        <taxon>Streptophyta</taxon>
        <taxon>Embryophyta</taxon>
        <taxon>Tracheophyta</taxon>
        <taxon>Spermatophyta</taxon>
        <taxon>Magnoliopsida</taxon>
        <taxon>eudicotyledons</taxon>
        <taxon>Gunneridae</taxon>
        <taxon>Pentapetalae</taxon>
        <taxon>Saxifragales</taxon>
        <taxon>Altingiaceae</taxon>
        <taxon>Liquidambar</taxon>
    </lineage>
</organism>
<evidence type="ECO:0000256" key="1">
    <source>
        <dbReference type="ARBA" id="ARBA00004123"/>
    </source>
</evidence>
<comment type="subcellular location">
    <subcellularLocation>
        <location evidence="1">Nucleus</location>
    </subcellularLocation>
</comment>
<dbReference type="EMBL" id="JBBPBK010000010">
    <property type="protein sequence ID" value="KAK9277039.1"/>
    <property type="molecule type" value="Genomic_DNA"/>
</dbReference>
<dbReference type="InterPro" id="IPR036638">
    <property type="entry name" value="HLH_DNA-bd_sf"/>
</dbReference>
<sequence length="335" mass="35766">MSDLEPDWDFTAVSEDGAVISHSGPSEPNPLLQNSCSFTCGASEADEFPDIFKALTDVQLHTAPTAPTSTVTRSKFSRVSDEGELSRGKRKAEEIEFRKCVSESDKASMLDEAIEYLKTLKLQVQMMSMSGGALCQAPYMPPTGIHSIQIPHFSPFVPIRPGLGMGMGFGMGMVNMYCPTGFPMISVPSASLHLPQSAATQLPLMFGSGVLPHSQVQVPFIPSQPLVETAAASNAQPTFVMEFSPIFNISNQGESSSHNTHRIAKDFKLVPNINQQSASTGSHSTVHATHIIPPPMGGNVVAEAPHFDEEAGTADSSQCRKRGESSNIGGSVSKT</sequence>
<dbReference type="SUPFAM" id="SSF47459">
    <property type="entry name" value="HLH, helix-loop-helix DNA-binding domain"/>
    <property type="match status" value="1"/>
</dbReference>
<evidence type="ECO:0000256" key="2">
    <source>
        <dbReference type="ARBA" id="ARBA00023015"/>
    </source>
</evidence>
<dbReference type="GO" id="GO:0007165">
    <property type="term" value="P:signal transduction"/>
    <property type="evidence" value="ECO:0007669"/>
    <property type="project" value="UniProtKB-ARBA"/>
</dbReference>
<evidence type="ECO:0000256" key="3">
    <source>
        <dbReference type="ARBA" id="ARBA00023163"/>
    </source>
</evidence>
<comment type="caution">
    <text evidence="6">The sequence shown here is derived from an EMBL/GenBank/DDBJ whole genome shotgun (WGS) entry which is preliminary data.</text>
</comment>
<evidence type="ECO:0000256" key="5">
    <source>
        <dbReference type="SAM" id="MobiDB-lite"/>
    </source>
</evidence>
<dbReference type="GO" id="GO:0046983">
    <property type="term" value="F:protein dimerization activity"/>
    <property type="evidence" value="ECO:0007669"/>
    <property type="project" value="InterPro"/>
</dbReference>
<gene>
    <name evidence="6" type="ORF">L1049_006578</name>
</gene>
<keyword evidence="3" id="KW-0804">Transcription</keyword>
<reference evidence="6 7" key="1">
    <citation type="journal article" date="2024" name="Plant J.">
        <title>Genome sequences and population genomics reveal climatic adaptation and genomic divergence between two closely related sweetgum species.</title>
        <authorList>
            <person name="Xu W.Q."/>
            <person name="Ren C.Q."/>
            <person name="Zhang X.Y."/>
            <person name="Comes H.P."/>
            <person name="Liu X.H."/>
            <person name="Li Y.G."/>
            <person name="Kettle C.J."/>
            <person name="Jalonen R."/>
            <person name="Gaisberger H."/>
            <person name="Ma Y.Z."/>
            <person name="Qiu Y.X."/>
        </authorList>
    </citation>
    <scope>NUCLEOTIDE SEQUENCE [LARGE SCALE GENOMIC DNA]</scope>
    <source>
        <strain evidence="6">Hangzhou</strain>
    </source>
</reference>
<evidence type="ECO:0000313" key="6">
    <source>
        <dbReference type="EMBL" id="KAK9277039.1"/>
    </source>
</evidence>
<keyword evidence="7" id="KW-1185">Reference proteome</keyword>
<protein>
    <submittedName>
        <fullName evidence="6">Uncharacterized protein</fullName>
    </submittedName>
</protein>
<feature type="region of interest" description="Disordered" evidence="5">
    <location>
        <begin position="307"/>
        <end position="335"/>
    </location>
</feature>
<evidence type="ECO:0000313" key="7">
    <source>
        <dbReference type="Proteomes" id="UP001415857"/>
    </source>
</evidence>
<proteinExistence type="predicted"/>
<keyword evidence="2" id="KW-0805">Transcription regulation</keyword>
<evidence type="ECO:0000256" key="4">
    <source>
        <dbReference type="ARBA" id="ARBA00023242"/>
    </source>
</evidence>
<dbReference type="PANTHER" id="PTHR46807">
    <property type="entry name" value="TRANSCRIPTION FACTOR PIF3"/>
    <property type="match status" value="1"/>
</dbReference>
<dbReference type="AlphaFoldDB" id="A0AAP0RFP1"/>
<dbReference type="PANTHER" id="PTHR46807:SF8">
    <property type="entry name" value="TRANSCRIPTION FACTOR PIF1-LIKE ISOFORM X2"/>
    <property type="match status" value="1"/>
</dbReference>
<accession>A0AAP0RFP1</accession>
<name>A0AAP0RFP1_LIQFO</name>
<keyword evidence="4" id="KW-0539">Nucleus</keyword>